<reference evidence="1 2" key="1">
    <citation type="journal article" date="2018" name="J. Microbiol.">
        <title>Salicibibacter kimchii gen. nov., sp. nov., a moderately halophilic and alkalitolerant bacterium in the family Bacillaceae, isolated from kimchi.</title>
        <authorList>
            <person name="Jang J.Y."/>
            <person name="Oh Y.J."/>
            <person name="Lim S.K."/>
            <person name="Park H.K."/>
            <person name="Lee C."/>
            <person name="Kim J.Y."/>
            <person name="Lee M.A."/>
            <person name="Choi H.J."/>
        </authorList>
    </citation>
    <scope>NUCLEOTIDE SEQUENCE [LARGE SCALE GENOMIC DNA]</scope>
    <source>
        <strain evidence="1 2">NKC1-1</strain>
    </source>
</reference>
<dbReference type="RefSeq" id="WP_114369864.1">
    <property type="nucleotide sequence ID" value="NZ_CP031092.1"/>
</dbReference>
<organism evidence="1 2">
    <name type="scientific">Salicibibacter kimchii</name>
    <dbReference type="NCBI Taxonomy" id="2099786"/>
    <lineage>
        <taxon>Bacteria</taxon>
        <taxon>Bacillati</taxon>
        <taxon>Bacillota</taxon>
        <taxon>Bacilli</taxon>
        <taxon>Bacillales</taxon>
        <taxon>Bacillaceae</taxon>
        <taxon>Salicibibacter</taxon>
    </lineage>
</organism>
<proteinExistence type="predicted"/>
<dbReference type="KEGG" id="rue:DT065_00335"/>
<accession>A0A345BUI1</accession>
<dbReference type="Proteomes" id="UP000252100">
    <property type="component" value="Chromosome"/>
</dbReference>
<sequence length="75" mass="8568">MEAKEGYAQGRLQSFLEKSIREKLVECMSDFNDYAGAQGDILLEMGIKEEDAKIIFEEAYKRAIEKGMEQISSKK</sequence>
<protein>
    <submittedName>
        <fullName evidence="1">Uncharacterized protein</fullName>
    </submittedName>
</protein>
<keyword evidence="2" id="KW-1185">Reference proteome</keyword>
<name>A0A345BUI1_9BACI</name>
<gene>
    <name evidence="1" type="ORF">DT065_00335</name>
</gene>
<evidence type="ECO:0000313" key="1">
    <source>
        <dbReference type="EMBL" id="AXF54612.1"/>
    </source>
</evidence>
<dbReference type="AlphaFoldDB" id="A0A345BUI1"/>
<evidence type="ECO:0000313" key="2">
    <source>
        <dbReference type="Proteomes" id="UP000252100"/>
    </source>
</evidence>
<dbReference type="EMBL" id="CP031092">
    <property type="protein sequence ID" value="AXF54612.1"/>
    <property type="molecule type" value="Genomic_DNA"/>
</dbReference>